<protein>
    <submittedName>
        <fullName evidence="3">Uncharacterized protein</fullName>
    </submittedName>
</protein>
<feature type="non-terminal residue" evidence="3">
    <location>
        <position position="1"/>
    </location>
</feature>
<sequence length="51" mass="5811">MIRTVQALIHTEQQQQQQNDDYYKRIGIGGDDSSYSTTPGNPMRDSSLNDH</sequence>
<accession>A0A8S3ECQ0</accession>
<reference evidence="3" key="1">
    <citation type="submission" date="2021-02" db="EMBL/GenBank/DDBJ databases">
        <authorList>
            <person name="Nowell W R."/>
        </authorList>
    </citation>
    <scope>NUCLEOTIDE SEQUENCE</scope>
</reference>
<dbReference type="EMBL" id="CAJOBJ010238343">
    <property type="protein sequence ID" value="CAF5070129.1"/>
    <property type="molecule type" value="Genomic_DNA"/>
</dbReference>
<comment type="caution">
    <text evidence="3">The sequence shown here is derived from an EMBL/GenBank/DDBJ whole genome shotgun (WGS) entry which is preliminary data.</text>
</comment>
<dbReference type="Proteomes" id="UP000681720">
    <property type="component" value="Unassembled WGS sequence"/>
</dbReference>
<name>A0A8S3ECQ0_9BILA</name>
<organism evidence="3 4">
    <name type="scientific">Rotaria magnacalcarata</name>
    <dbReference type="NCBI Taxonomy" id="392030"/>
    <lineage>
        <taxon>Eukaryota</taxon>
        <taxon>Metazoa</taxon>
        <taxon>Spiralia</taxon>
        <taxon>Gnathifera</taxon>
        <taxon>Rotifera</taxon>
        <taxon>Eurotatoria</taxon>
        <taxon>Bdelloidea</taxon>
        <taxon>Philodinida</taxon>
        <taxon>Philodinidae</taxon>
        <taxon>Rotaria</taxon>
    </lineage>
</organism>
<dbReference type="Proteomes" id="UP000681967">
    <property type="component" value="Unassembled WGS sequence"/>
</dbReference>
<feature type="region of interest" description="Disordered" evidence="1">
    <location>
        <begin position="1"/>
        <end position="51"/>
    </location>
</feature>
<evidence type="ECO:0000313" key="4">
    <source>
        <dbReference type="Proteomes" id="UP000681720"/>
    </source>
</evidence>
<proteinExistence type="predicted"/>
<feature type="compositionally biased region" description="Polar residues" evidence="1">
    <location>
        <begin position="33"/>
        <end position="51"/>
    </location>
</feature>
<dbReference type="EMBL" id="CAJOBH010167000">
    <property type="protein sequence ID" value="CAF4898193.1"/>
    <property type="molecule type" value="Genomic_DNA"/>
</dbReference>
<evidence type="ECO:0000313" key="2">
    <source>
        <dbReference type="EMBL" id="CAF4898193.1"/>
    </source>
</evidence>
<evidence type="ECO:0000256" key="1">
    <source>
        <dbReference type="SAM" id="MobiDB-lite"/>
    </source>
</evidence>
<feature type="non-terminal residue" evidence="3">
    <location>
        <position position="51"/>
    </location>
</feature>
<gene>
    <name evidence="2" type="ORF">BYL167_LOCUS52053</name>
    <name evidence="3" type="ORF">GIL414_LOCUS61059</name>
</gene>
<evidence type="ECO:0000313" key="3">
    <source>
        <dbReference type="EMBL" id="CAF5070129.1"/>
    </source>
</evidence>
<dbReference type="AlphaFoldDB" id="A0A8S3ECQ0"/>